<dbReference type="Gene3D" id="3.30.1370.110">
    <property type="match status" value="1"/>
</dbReference>
<organism evidence="3">
    <name type="scientific">Methylobacterium bullatum</name>
    <dbReference type="NCBI Taxonomy" id="570505"/>
    <lineage>
        <taxon>Bacteria</taxon>
        <taxon>Pseudomonadati</taxon>
        <taxon>Pseudomonadota</taxon>
        <taxon>Alphaproteobacteria</taxon>
        <taxon>Hyphomicrobiales</taxon>
        <taxon>Methylobacteriaceae</taxon>
        <taxon>Methylobacterium</taxon>
    </lineage>
</organism>
<feature type="domain" description="Smr" evidence="2">
    <location>
        <begin position="136"/>
        <end position="225"/>
    </location>
</feature>
<dbReference type="PROSITE" id="PS50828">
    <property type="entry name" value="SMR"/>
    <property type="match status" value="1"/>
</dbReference>
<dbReference type="InterPro" id="IPR002625">
    <property type="entry name" value="Smr_dom"/>
</dbReference>
<protein>
    <recommendedName>
        <fullName evidence="2">Smr domain-containing protein</fullName>
    </recommendedName>
</protein>
<feature type="region of interest" description="Disordered" evidence="1">
    <location>
        <begin position="32"/>
        <end position="89"/>
    </location>
</feature>
<dbReference type="InterPro" id="IPR036063">
    <property type="entry name" value="Smr_dom_sf"/>
</dbReference>
<reference evidence="3" key="1">
    <citation type="submission" date="2019-12" db="EMBL/GenBank/DDBJ databases">
        <authorList>
            <person name="Cremers G."/>
        </authorList>
    </citation>
    <scope>NUCLEOTIDE SEQUENCE</scope>
    <source>
        <strain evidence="3">Mbul1</strain>
    </source>
</reference>
<accession>A0A679J3L8</accession>
<dbReference type="EMBL" id="LR743504">
    <property type="protein sequence ID" value="CAA2101324.1"/>
    <property type="molecule type" value="Genomic_DNA"/>
</dbReference>
<dbReference type="SMART" id="SM00463">
    <property type="entry name" value="SMR"/>
    <property type="match status" value="1"/>
</dbReference>
<evidence type="ECO:0000313" key="3">
    <source>
        <dbReference type="EMBL" id="CAA2101324.1"/>
    </source>
</evidence>
<sequence length="227" mass="24280">MRLPRRPRGLSGEDAFLWGEIARLITPLRGRAVPMAKTPPPKTPIAKAPAAGDPPPPRKKPEAPGLVAKPVTKPVTERTASPGGRKAPAKRIVKPIPAPSPVAAPATVVTAPPLPGLERKARLALRRGSLKVEARIDLHGLYQAEAHGALVGFLMRCRSAGHAHVLVVTGKGGGSGYDEAFSERGVLRRQVPHWLRSPELRSIVIGFEEAARHHGGAGALYVRLRRR</sequence>
<gene>
    <name evidence="3" type="ORF">MBUL_01119</name>
</gene>
<dbReference type="PANTHER" id="PTHR35562">
    <property type="entry name" value="DNA ENDONUCLEASE SMRA-RELATED"/>
    <property type="match status" value="1"/>
</dbReference>
<name>A0A679J3L8_9HYPH</name>
<dbReference type="SUPFAM" id="SSF160443">
    <property type="entry name" value="SMR domain-like"/>
    <property type="match status" value="1"/>
</dbReference>
<proteinExistence type="predicted"/>
<dbReference type="AlphaFoldDB" id="A0A679J3L8"/>
<evidence type="ECO:0000259" key="2">
    <source>
        <dbReference type="PROSITE" id="PS50828"/>
    </source>
</evidence>
<dbReference type="Pfam" id="PF01713">
    <property type="entry name" value="Smr"/>
    <property type="match status" value="1"/>
</dbReference>
<evidence type="ECO:0000256" key="1">
    <source>
        <dbReference type="SAM" id="MobiDB-lite"/>
    </source>
</evidence>
<dbReference type="PANTHER" id="PTHR35562:SF2">
    <property type="entry name" value="DNA ENDONUCLEASE SMRA-RELATED"/>
    <property type="match status" value="1"/>
</dbReference>